<accession>A0ABS2JG82</accession>
<dbReference type="InterPro" id="IPR046341">
    <property type="entry name" value="SET_dom_sf"/>
</dbReference>
<evidence type="ECO:0000313" key="2">
    <source>
        <dbReference type="Proteomes" id="UP000809587"/>
    </source>
</evidence>
<name>A0ABS2JG82_9ACTN</name>
<evidence type="ECO:0008006" key="3">
    <source>
        <dbReference type="Google" id="ProtNLM"/>
    </source>
</evidence>
<dbReference type="SUPFAM" id="SSF82199">
    <property type="entry name" value="SET domain"/>
    <property type="match status" value="1"/>
</dbReference>
<dbReference type="EMBL" id="JAFEUO010000005">
    <property type="protein sequence ID" value="MBM7084783.1"/>
    <property type="molecule type" value="Genomic_DNA"/>
</dbReference>
<comment type="caution">
    <text evidence="1">The sequence shown here is derived from an EMBL/GenBank/DDBJ whole genome shotgun (WGS) entry which is preliminary data.</text>
</comment>
<dbReference type="Proteomes" id="UP000809587">
    <property type="component" value="Unassembled WGS sequence"/>
</dbReference>
<protein>
    <recommendedName>
        <fullName evidence="3">SET domain-containing protein</fullName>
    </recommendedName>
</protein>
<sequence>MEIPAGTVVWFPCVNCPTWTPAQRTLLPADVDRRLDTWGHLLGDGSLLVPCAGAAMMNHSCAANVLDFGLDFGIAVADIPVDTEVTCDYSTFFADEGWSMRCDCGTPDCREVVAVADYTRTDLRRRWTEQIDEALRSASTVPQPLGPLLETWSETWRRVLAGVTSLGQASSGHSIVRPGFLAMRS</sequence>
<dbReference type="Gene3D" id="2.170.270.10">
    <property type="entry name" value="SET domain"/>
    <property type="match status" value="1"/>
</dbReference>
<gene>
    <name evidence="1" type="ORF">JQN84_19910</name>
</gene>
<reference evidence="1 2" key="1">
    <citation type="submission" date="2021-02" db="EMBL/GenBank/DDBJ databases">
        <authorList>
            <person name="Lee D.-H."/>
        </authorList>
    </citation>
    <scope>NUCLEOTIDE SEQUENCE [LARGE SCALE GENOMIC DNA]</scope>
    <source>
        <strain evidence="1 2">MMS20-R2-29</strain>
    </source>
</reference>
<evidence type="ECO:0000313" key="1">
    <source>
        <dbReference type="EMBL" id="MBM7084783.1"/>
    </source>
</evidence>
<keyword evidence="2" id="KW-1185">Reference proteome</keyword>
<organism evidence="1 2">
    <name type="scientific">Micromonospora humidisoli</name>
    <dbReference type="NCBI Taxonomy" id="2807622"/>
    <lineage>
        <taxon>Bacteria</taxon>
        <taxon>Bacillati</taxon>
        <taxon>Actinomycetota</taxon>
        <taxon>Actinomycetes</taxon>
        <taxon>Micromonosporales</taxon>
        <taxon>Micromonosporaceae</taxon>
        <taxon>Micromonospora</taxon>
    </lineage>
</organism>
<proteinExistence type="predicted"/>